<name>A0A0F9JVC8_9ZZZZ</name>
<reference evidence="3" key="1">
    <citation type="journal article" date="2015" name="Nature">
        <title>Complex archaea that bridge the gap between prokaryotes and eukaryotes.</title>
        <authorList>
            <person name="Spang A."/>
            <person name="Saw J.H."/>
            <person name="Jorgensen S.L."/>
            <person name="Zaremba-Niedzwiedzka K."/>
            <person name="Martijn J."/>
            <person name="Lind A.E."/>
            <person name="van Eijk R."/>
            <person name="Schleper C."/>
            <person name="Guy L."/>
            <person name="Ettema T.J."/>
        </authorList>
    </citation>
    <scope>NUCLEOTIDE SEQUENCE</scope>
</reference>
<evidence type="ECO:0000256" key="1">
    <source>
        <dbReference type="SAM" id="MobiDB-lite"/>
    </source>
</evidence>
<evidence type="ECO:0000259" key="2">
    <source>
        <dbReference type="Pfam" id="PF03799"/>
    </source>
</evidence>
<protein>
    <recommendedName>
        <fullName evidence="2">Cell division protein FtsQ/DivIB C-terminal domain-containing protein</fullName>
    </recommendedName>
</protein>
<dbReference type="Pfam" id="PF03799">
    <property type="entry name" value="FtsQ_DivIB_C"/>
    <property type="match status" value="1"/>
</dbReference>
<feature type="non-terminal residue" evidence="3">
    <location>
        <position position="1"/>
    </location>
</feature>
<evidence type="ECO:0000313" key="3">
    <source>
        <dbReference type="EMBL" id="KKM13858.1"/>
    </source>
</evidence>
<dbReference type="AlphaFoldDB" id="A0A0F9JVC8"/>
<feature type="region of interest" description="Disordered" evidence="1">
    <location>
        <begin position="31"/>
        <end position="53"/>
    </location>
</feature>
<proteinExistence type="predicted"/>
<dbReference type="GO" id="GO:0051301">
    <property type="term" value="P:cell division"/>
    <property type="evidence" value="ECO:0007669"/>
    <property type="project" value="UniProtKB-KW"/>
</dbReference>
<comment type="caution">
    <text evidence="3">The sequence shown here is derived from an EMBL/GenBank/DDBJ whole genome shotgun (WGS) entry which is preliminary data.</text>
</comment>
<gene>
    <name evidence="3" type="ORF">LCGC14_1711950</name>
</gene>
<feature type="domain" description="Cell division protein FtsQ/DivIB C-terminal" evidence="2">
    <location>
        <begin position="73"/>
        <end position="196"/>
    </location>
</feature>
<organism evidence="3">
    <name type="scientific">marine sediment metagenome</name>
    <dbReference type="NCBI Taxonomy" id="412755"/>
    <lineage>
        <taxon>unclassified sequences</taxon>
        <taxon>metagenomes</taxon>
        <taxon>ecological metagenomes</taxon>
    </lineage>
</organism>
<sequence>PLLRVQEVQVVATAPALNASPSWLTLRAPACSTPPSARPKRASSPCRWSRGSTPGRWPNKVRIEVIERTPWGYWNLAGTSYVIDSEGVILPNVKPPKDAPAIHDVGDPANLSPGDRVDADAVRLAQALLKSVPDQLALKITMFEYTPEKGLSVVTDANYRVVIGDGQNVEYKLAVWKTVEEDIGRGAMAGHVLDLRFRDRPSFQ</sequence>
<dbReference type="EMBL" id="LAZR01015280">
    <property type="protein sequence ID" value="KKM13858.1"/>
    <property type="molecule type" value="Genomic_DNA"/>
</dbReference>
<dbReference type="InterPro" id="IPR005548">
    <property type="entry name" value="Cell_div_FtsQ/DivIB_C"/>
</dbReference>
<accession>A0A0F9JVC8</accession>